<evidence type="ECO:0000256" key="2">
    <source>
        <dbReference type="ARBA" id="ARBA00004651"/>
    </source>
</evidence>
<dbReference type="SMART" id="SM00388">
    <property type="entry name" value="HisKA"/>
    <property type="match status" value="1"/>
</dbReference>
<feature type="transmembrane region" description="Helical" evidence="11">
    <location>
        <begin position="12"/>
        <end position="32"/>
    </location>
</feature>
<evidence type="ECO:0000256" key="3">
    <source>
        <dbReference type="ARBA" id="ARBA00012438"/>
    </source>
</evidence>
<evidence type="ECO:0000256" key="5">
    <source>
        <dbReference type="ARBA" id="ARBA00022679"/>
    </source>
</evidence>
<dbReference type="PANTHER" id="PTHR45453:SF1">
    <property type="entry name" value="PHOSPHATE REGULON SENSOR PROTEIN PHOR"/>
    <property type="match status" value="1"/>
</dbReference>
<dbReference type="InterPro" id="IPR003661">
    <property type="entry name" value="HisK_dim/P_dom"/>
</dbReference>
<dbReference type="Pfam" id="PF00512">
    <property type="entry name" value="HisKA"/>
    <property type="match status" value="1"/>
</dbReference>
<dbReference type="GO" id="GO:0016036">
    <property type="term" value="P:cellular response to phosphate starvation"/>
    <property type="evidence" value="ECO:0007669"/>
    <property type="project" value="TreeGrafter"/>
</dbReference>
<keyword evidence="14" id="KW-1185">Reference proteome</keyword>
<dbReference type="GO" id="GO:0004721">
    <property type="term" value="F:phosphoprotein phosphatase activity"/>
    <property type="evidence" value="ECO:0007669"/>
    <property type="project" value="TreeGrafter"/>
</dbReference>
<name>A0A7W5B1W1_9BACL</name>
<dbReference type="InterPro" id="IPR005467">
    <property type="entry name" value="His_kinase_dom"/>
</dbReference>
<keyword evidence="10 11" id="KW-0472">Membrane</keyword>
<dbReference type="Gene3D" id="3.30.565.10">
    <property type="entry name" value="Histidine kinase-like ATPase, C-terminal domain"/>
    <property type="match status" value="1"/>
</dbReference>
<reference evidence="13 14" key="1">
    <citation type="submission" date="2020-08" db="EMBL/GenBank/DDBJ databases">
        <title>Genomic Encyclopedia of Type Strains, Phase III (KMG-III): the genomes of soil and plant-associated and newly described type strains.</title>
        <authorList>
            <person name="Whitman W."/>
        </authorList>
    </citation>
    <scope>NUCLEOTIDE SEQUENCE [LARGE SCALE GENOMIC DNA]</scope>
    <source>
        <strain evidence="13 14">CECT 5862</strain>
    </source>
</reference>
<evidence type="ECO:0000313" key="14">
    <source>
        <dbReference type="Proteomes" id="UP000570361"/>
    </source>
</evidence>
<keyword evidence="11" id="KW-1133">Transmembrane helix</keyword>
<dbReference type="InterPro" id="IPR036890">
    <property type="entry name" value="HATPase_C_sf"/>
</dbReference>
<dbReference type="InterPro" id="IPR004358">
    <property type="entry name" value="Sig_transdc_His_kin-like_C"/>
</dbReference>
<evidence type="ECO:0000256" key="8">
    <source>
        <dbReference type="ARBA" id="ARBA00022840"/>
    </source>
</evidence>
<proteinExistence type="predicted"/>
<keyword evidence="8" id="KW-0067">ATP-binding</keyword>
<accession>A0A7W5B1W1</accession>
<dbReference type="CDD" id="cd00082">
    <property type="entry name" value="HisKA"/>
    <property type="match status" value="1"/>
</dbReference>
<evidence type="ECO:0000256" key="4">
    <source>
        <dbReference type="ARBA" id="ARBA00022553"/>
    </source>
</evidence>
<dbReference type="Gene3D" id="1.10.287.130">
    <property type="match status" value="1"/>
</dbReference>
<keyword evidence="7 13" id="KW-0418">Kinase</keyword>
<comment type="subcellular location">
    <subcellularLocation>
        <location evidence="2">Cell membrane</location>
        <topology evidence="2">Multi-pass membrane protein</topology>
    </subcellularLocation>
</comment>
<gene>
    <name evidence="13" type="ORF">FHS18_004940</name>
</gene>
<dbReference type="PANTHER" id="PTHR45453">
    <property type="entry name" value="PHOSPHATE REGULON SENSOR PROTEIN PHOR"/>
    <property type="match status" value="1"/>
</dbReference>
<evidence type="ECO:0000259" key="12">
    <source>
        <dbReference type="PROSITE" id="PS50109"/>
    </source>
</evidence>
<keyword evidence="9" id="KW-0902">Two-component regulatory system</keyword>
<keyword evidence="6" id="KW-0547">Nucleotide-binding</keyword>
<organism evidence="13 14">
    <name type="scientific">Paenibacillus phyllosphaerae</name>
    <dbReference type="NCBI Taxonomy" id="274593"/>
    <lineage>
        <taxon>Bacteria</taxon>
        <taxon>Bacillati</taxon>
        <taxon>Bacillota</taxon>
        <taxon>Bacilli</taxon>
        <taxon>Bacillales</taxon>
        <taxon>Paenibacillaceae</taxon>
        <taxon>Paenibacillus</taxon>
    </lineage>
</organism>
<dbReference type="FunFam" id="1.10.287.130:FF:000001">
    <property type="entry name" value="Two-component sensor histidine kinase"/>
    <property type="match status" value="1"/>
</dbReference>
<dbReference type="CDD" id="cd00075">
    <property type="entry name" value="HATPase"/>
    <property type="match status" value="1"/>
</dbReference>
<comment type="catalytic activity">
    <reaction evidence="1">
        <text>ATP + protein L-histidine = ADP + protein N-phospho-L-histidine.</text>
        <dbReference type="EC" id="2.7.13.3"/>
    </reaction>
</comment>
<dbReference type="GO" id="GO:0000155">
    <property type="term" value="F:phosphorelay sensor kinase activity"/>
    <property type="evidence" value="ECO:0007669"/>
    <property type="project" value="InterPro"/>
</dbReference>
<feature type="transmembrane region" description="Helical" evidence="11">
    <location>
        <begin position="186"/>
        <end position="204"/>
    </location>
</feature>
<dbReference type="SMART" id="SM00387">
    <property type="entry name" value="HATPase_c"/>
    <property type="match status" value="1"/>
</dbReference>
<evidence type="ECO:0000256" key="9">
    <source>
        <dbReference type="ARBA" id="ARBA00023012"/>
    </source>
</evidence>
<dbReference type="Pfam" id="PF02518">
    <property type="entry name" value="HATPase_c"/>
    <property type="match status" value="1"/>
</dbReference>
<dbReference type="Proteomes" id="UP000570361">
    <property type="component" value="Unassembled WGS sequence"/>
</dbReference>
<evidence type="ECO:0000256" key="11">
    <source>
        <dbReference type="SAM" id="Phobius"/>
    </source>
</evidence>
<sequence>MMFNKLRNRFLLMNMVIITIIMLVAFGTIYTITYRNVYKEINMDLHRMAEPNRKMEAPGGVNGAGGTGVNDRLGSANPDAADSMANLDGTPKLDGDFPGGGHDRAIAFILKTDENWSITETNSRFDMGSEVYAAALEEAKAHPVDFGQVTIDGTRWAYSVQPDLSGTGYSVFFMDVNAQQSILNNLTYTFSAVALAMLGVIYLASRYFAGRSIKPVREAFEKQKRFIADASHELKTPLAVINTNADVLLANGQDTINTQAKWLHHIKSETERMKTLTNDLLYLTEMDDARTRMLHVPFDLSEAIDSIILTMEAVIYEKDLTLDYEIEPNLTVSGSSEQMKQVAMILLDNAIKYSNPQGTIQVTLKRHHGHIQLTVCNTGAGIPAEHLDKIFDRFYRVDSSRARKNGGYGLGLAIAKSIVEQHKGKISAKSVPNEKTTFVVQLD</sequence>
<dbReference type="InterPro" id="IPR003594">
    <property type="entry name" value="HATPase_dom"/>
</dbReference>
<keyword evidence="5" id="KW-0808">Transferase</keyword>
<dbReference type="RefSeq" id="WP_343060658.1">
    <property type="nucleotide sequence ID" value="NZ_JACHXK010000014.1"/>
</dbReference>
<keyword evidence="4" id="KW-0597">Phosphoprotein</keyword>
<evidence type="ECO:0000256" key="7">
    <source>
        <dbReference type="ARBA" id="ARBA00022777"/>
    </source>
</evidence>
<dbReference type="SUPFAM" id="SSF55874">
    <property type="entry name" value="ATPase domain of HSP90 chaperone/DNA topoisomerase II/histidine kinase"/>
    <property type="match status" value="1"/>
</dbReference>
<evidence type="ECO:0000313" key="13">
    <source>
        <dbReference type="EMBL" id="MBB3112838.1"/>
    </source>
</evidence>
<dbReference type="GO" id="GO:0005886">
    <property type="term" value="C:plasma membrane"/>
    <property type="evidence" value="ECO:0007669"/>
    <property type="project" value="UniProtKB-SubCell"/>
</dbReference>
<dbReference type="EMBL" id="JACHXK010000014">
    <property type="protein sequence ID" value="MBB3112838.1"/>
    <property type="molecule type" value="Genomic_DNA"/>
</dbReference>
<protein>
    <recommendedName>
        <fullName evidence="3">histidine kinase</fullName>
        <ecNumber evidence="3">2.7.13.3</ecNumber>
    </recommendedName>
</protein>
<dbReference type="InterPro" id="IPR036097">
    <property type="entry name" value="HisK_dim/P_sf"/>
</dbReference>
<dbReference type="GO" id="GO:0005524">
    <property type="term" value="F:ATP binding"/>
    <property type="evidence" value="ECO:0007669"/>
    <property type="project" value="UniProtKB-KW"/>
</dbReference>
<dbReference type="InterPro" id="IPR050351">
    <property type="entry name" value="BphY/WalK/GraS-like"/>
</dbReference>
<evidence type="ECO:0000256" key="6">
    <source>
        <dbReference type="ARBA" id="ARBA00022741"/>
    </source>
</evidence>
<keyword evidence="11" id="KW-0812">Transmembrane</keyword>
<evidence type="ECO:0000256" key="10">
    <source>
        <dbReference type="ARBA" id="ARBA00023136"/>
    </source>
</evidence>
<dbReference type="AlphaFoldDB" id="A0A7W5B1W1"/>
<dbReference type="SUPFAM" id="SSF47384">
    <property type="entry name" value="Homodimeric domain of signal transducing histidine kinase"/>
    <property type="match status" value="1"/>
</dbReference>
<dbReference type="EC" id="2.7.13.3" evidence="3"/>
<dbReference type="FunFam" id="3.30.565.10:FF:000006">
    <property type="entry name" value="Sensor histidine kinase WalK"/>
    <property type="match status" value="1"/>
</dbReference>
<dbReference type="PROSITE" id="PS50109">
    <property type="entry name" value="HIS_KIN"/>
    <property type="match status" value="1"/>
</dbReference>
<comment type="caution">
    <text evidence="13">The sequence shown here is derived from an EMBL/GenBank/DDBJ whole genome shotgun (WGS) entry which is preliminary data.</text>
</comment>
<evidence type="ECO:0000256" key="1">
    <source>
        <dbReference type="ARBA" id="ARBA00000085"/>
    </source>
</evidence>
<feature type="domain" description="Histidine kinase" evidence="12">
    <location>
        <begin position="229"/>
        <end position="443"/>
    </location>
</feature>
<dbReference type="PRINTS" id="PR00344">
    <property type="entry name" value="BCTRLSENSOR"/>
</dbReference>